<protein>
    <submittedName>
        <fullName evidence="3">Methyltransferase-like protein 7A</fullName>
    </submittedName>
</protein>
<dbReference type="PANTHER" id="PTHR45036">
    <property type="entry name" value="METHYLTRANSFERASE LIKE 7B"/>
    <property type="match status" value="1"/>
</dbReference>
<dbReference type="PANTHER" id="PTHR45036:SF1">
    <property type="entry name" value="METHYLTRANSFERASE LIKE 7A"/>
    <property type="match status" value="1"/>
</dbReference>
<dbReference type="SUPFAM" id="SSF53335">
    <property type="entry name" value="S-adenosyl-L-methionine-dependent methyltransferases"/>
    <property type="match status" value="1"/>
</dbReference>
<dbReference type="Pfam" id="PF08241">
    <property type="entry name" value="Methyltransf_11"/>
    <property type="match status" value="1"/>
</dbReference>
<keyword evidence="1" id="KW-0812">Transmembrane</keyword>
<dbReference type="Gene3D" id="3.40.50.150">
    <property type="entry name" value="Vaccinia Virus protein VP39"/>
    <property type="match status" value="1"/>
</dbReference>
<keyword evidence="1" id="KW-1133">Transmembrane helix</keyword>
<feature type="domain" description="Methyltransferase type 11" evidence="2">
    <location>
        <begin position="142"/>
        <end position="239"/>
    </location>
</feature>
<dbReference type="Proteomes" id="UP001054837">
    <property type="component" value="Unassembled WGS sequence"/>
</dbReference>
<keyword evidence="1" id="KW-0472">Membrane</keyword>
<dbReference type="CDD" id="cd02440">
    <property type="entry name" value="AdoMet_MTases"/>
    <property type="match status" value="1"/>
</dbReference>
<dbReference type="InterPro" id="IPR029063">
    <property type="entry name" value="SAM-dependent_MTases_sf"/>
</dbReference>
<gene>
    <name evidence="3" type="primary">METTL7A</name>
    <name evidence="3" type="ORF">CDAR_457071</name>
</gene>
<keyword evidence="3" id="KW-0489">Methyltransferase</keyword>
<reference evidence="3 4" key="1">
    <citation type="submission" date="2021-06" db="EMBL/GenBank/DDBJ databases">
        <title>Caerostris darwini draft genome.</title>
        <authorList>
            <person name="Kono N."/>
            <person name="Arakawa K."/>
        </authorList>
    </citation>
    <scope>NUCLEOTIDE SEQUENCE [LARGE SCALE GENOMIC DNA]</scope>
</reference>
<evidence type="ECO:0000259" key="2">
    <source>
        <dbReference type="Pfam" id="PF08241"/>
    </source>
</evidence>
<evidence type="ECO:0000313" key="4">
    <source>
        <dbReference type="Proteomes" id="UP001054837"/>
    </source>
</evidence>
<evidence type="ECO:0000313" key="3">
    <source>
        <dbReference type="EMBL" id="GIY01569.1"/>
    </source>
</evidence>
<keyword evidence="3" id="KW-0808">Transferase</keyword>
<dbReference type="InterPro" id="IPR052356">
    <property type="entry name" value="Thiol_S-MT"/>
</dbReference>
<dbReference type="AlphaFoldDB" id="A0AAV4PZD6"/>
<comment type="caution">
    <text evidence="3">The sequence shown here is derived from an EMBL/GenBank/DDBJ whole genome shotgun (WGS) entry which is preliminary data.</text>
</comment>
<dbReference type="EMBL" id="BPLQ01003590">
    <property type="protein sequence ID" value="GIY01569.1"/>
    <property type="molecule type" value="Genomic_DNA"/>
</dbReference>
<name>A0AAV4PZD6_9ARAC</name>
<accession>A0AAV4PZD6</accession>
<evidence type="ECO:0000256" key="1">
    <source>
        <dbReference type="SAM" id="Phobius"/>
    </source>
</evidence>
<sequence>MHGRKSDTTSSESMGPDGQLASALSLGTTCFRLRSFGTSRHCLRLITAAHSYHSQAMFGVLLAFSWLFLCSLWWVGALSFGVPLTLLLMMSRTFRSSFFSWFFVYIIGPIFQPRTIPARRKAFQILKDSVAKRDKSVPLEVLEIGVGEGPNLQFYPDNCNLTVLDKNKFFESYYAQNAKMFPHISYQRTVIQPAEDMSDIKDNSLDVVVSTYLHCSCDDSHEVLREVQRVLKPGGKYVFLEHVCFPKNELGLSVQRFMNPLWYLFFNGCTLDRDTAAKIKRAGFSDVICDKYISTSFWMFLVRHQIVGVATK</sequence>
<keyword evidence="4" id="KW-1185">Reference proteome</keyword>
<feature type="transmembrane region" description="Helical" evidence="1">
    <location>
        <begin position="94"/>
        <end position="111"/>
    </location>
</feature>
<dbReference type="InterPro" id="IPR013216">
    <property type="entry name" value="Methyltransf_11"/>
</dbReference>
<organism evidence="3 4">
    <name type="scientific">Caerostris darwini</name>
    <dbReference type="NCBI Taxonomy" id="1538125"/>
    <lineage>
        <taxon>Eukaryota</taxon>
        <taxon>Metazoa</taxon>
        <taxon>Ecdysozoa</taxon>
        <taxon>Arthropoda</taxon>
        <taxon>Chelicerata</taxon>
        <taxon>Arachnida</taxon>
        <taxon>Araneae</taxon>
        <taxon>Araneomorphae</taxon>
        <taxon>Entelegynae</taxon>
        <taxon>Araneoidea</taxon>
        <taxon>Araneidae</taxon>
        <taxon>Caerostris</taxon>
    </lineage>
</organism>
<feature type="transmembrane region" description="Helical" evidence="1">
    <location>
        <begin position="56"/>
        <end position="74"/>
    </location>
</feature>
<dbReference type="GO" id="GO:0008757">
    <property type="term" value="F:S-adenosylmethionine-dependent methyltransferase activity"/>
    <property type="evidence" value="ECO:0007669"/>
    <property type="project" value="InterPro"/>
</dbReference>
<proteinExistence type="predicted"/>
<dbReference type="GO" id="GO:0032259">
    <property type="term" value="P:methylation"/>
    <property type="evidence" value="ECO:0007669"/>
    <property type="project" value="UniProtKB-KW"/>
</dbReference>